<evidence type="ECO:0000313" key="4">
    <source>
        <dbReference type="EMBL" id="CAF1069112.1"/>
    </source>
</evidence>
<dbReference type="InterPro" id="IPR050300">
    <property type="entry name" value="GDXG_lipolytic_enzyme"/>
</dbReference>
<dbReference type="EMBL" id="CAJNOH010000537">
    <property type="protein sequence ID" value="CAF1069112.1"/>
    <property type="molecule type" value="Genomic_DNA"/>
</dbReference>
<dbReference type="Pfam" id="PF20434">
    <property type="entry name" value="BD-FAE"/>
    <property type="match status" value="1"/>
</dbReference>
<keyword evidence="2" id="KW-1133">Transmembrane helix</keyword>
<keyword evidence="7" id="KW-1185">Reference proteome</keyword>
<protein>
    <recommendedName>
        <fullName evidence="3">BD-FAE-like domain-containing protein</fullName>
    </recommendedName>
</protein>
<dbReference type="AlphaFoldDB" id="A0A814LPQ3"/>
<evidence type="ECO:0000313" key="5">
    <source>
        <dbReference type="EMBL" id="CAF1253271.1"/>
    </source>
</evidence>
<evidence type="ECO:0000313" key="7">
    <source>
        <dbReference type="Proteomes" id="UP000663870"/>
    </source>
</evidence>
<comment type="caution">
    <text evidence="4">The sequence shown here is derived from an EMBL/GenBank/DDBJ whole genome shotgun (WGS) entry which is preliminary data.</text>
</comment>
<reference evidence="4" key="1">
    <citation type="submission" date="2021-02" db="EMBL/GenBank/DDBJ databases">
        <authorList>
            <person name="Nowell W R."/>
        </authorList>
    </citation>
    <scope>NUCLEOTIDE SEQUENCE</scope>
</reference>
<name>A0A814LPQ3_9BILA</name>
<dbReference type="GO" id="GO:0016787">
    <property type="term" value="F:hydrolase activity"/>
    <property type="evidence" value="ECO:0007669"/>
    <property type="project" value="UniProtKB-KW"/>
</dbReference>
<dbReference type="SUPFAM" id="SSF53474">
    <property type="entry name" value="alpha/beta-Hydrolases"/>
    <property type="match status" value="1"/>
</dbReference>
<keyword evidence="2" id="KW-0472">Membrane</keyword>
<accession>A0A814LPQ3</accession>
<gene>
    <name evidence="5" type="ORF">JXQ802_LOCUS27094</name>
    <name evidence="4" type="ORF">PYM288_LOCUS18061</name>
</gene>
<feature type="transmembrane region" description="Helical" evidence="2">
    <location>
        <begin position="76"/>
        <end position="98"/>
    </location>
</feature>
<dbReference type="Proteomes" id="UP000663854">
    <property type="component" value="Unassembled WGS sequence"/>
</dbReference>
<organism evidence="4 6">
    <name type="scientific">Rotaria sordida</name>
    <dbReference type="NCBI Taxonomy" id="392033"/>
    <lineage>
        <taxon>Eukaryota</taxon>
        <taxon>Metazoa</taxon>
        <taxon>Spiralia</taxon>
        <taxon>Gnathifera</taxon>
        <taxon>Rotifera</taxon>
        <taxon>Eurotatoria</taxon>
        <taxon>Bdelloidea</taxon>
        <taxon>Philodinida</taxon>
        <taxon>Philodinidae</taxon>
        <taxon>Rotaria</taxon>
    </lineage>
</organism>
<evidence type="ECO:0000256" key="1">
    <source>
        <dbReference type="ARBA" id="ARBA00022801"/>
    </source>
</evidence>
<keyword evidence="2" id="KW-0812">Transmembrane</keyword>
<proteinExistence type="predicted"/>
<evidence type="ECO:0000313" key="6">
    <source>
        <dbReference type="Proteomes" id="UP000663854"/>
    </source>
</evidence>
<dbReference type="EMBL" id="CAJNOL010000970">
    <property type="protein sequence ID" value="CAF1253271.1"/>
    <property type="molecule type" value="Genomic_DNA"/>
</dbReference>
<evidence type="ECO:0000259" key="3">
    <source>
        <dbReference type="Pfam" id="PF20434"/>
    </source>
</evidence>
<dbReference type="InterPro" id="IPR049492">
    <property type="entry name" value="BD-FAE-like_dom"/>
</dbReference>
<dbReference type="Gene3D" id="3.40.50.1820">
    <property type="entry name" value="alpha/beta hydrolase"/>
    <property type="match status" value="1"/>
</dbReference>
<feature type="transmembrane region" description="Helical" evidence="2">
    <location>
        <begin position="48"/>
        <end position="70"/>
    </location>
</feature>
<dbReference type="PANTHER" id="PTHR48081">
    <property type="entry name" value="AB HYDROLASE SUPERFAMILY PROTEIN C4A8.06C"/>
    <property type="match status" value="1"/>
</dbReference>
<feature type="transmembrane region" description="Helical" evidence="2">
    <location>
        <begin position="6"/>
        <end position="36"/>
    </location>
</feature>
<dbReference type="InterPro" id="IPR029058">
    <property type="entry name" value="AB_hydrolase_fold"/>
</dbReference>
<feature type="domain" description="BD-FAE-like" evidence="3">
    <location>
        <begin position="165"/>
        <end position="358"/>
    </location>
</feature>
<keyword evidence="1" id="KW-0378">Hydrolase</keyword>
<evidence type="ECO:0000256" key="2">
    <source>
        <dbReference type="SAM" id="Phobius"/>
    </source>
</evidence>
<dbReference type="Proteomes" id="UP000663870">
    <property type="component" value="Unassembled WGS sequence"/>
</dbReference>
<sequence length="404" mass="45553">MSNRHTVVLFLSFLVLLLIYETSFHLVVLTLFFLAALLNVFKSPTSQLWLLAVVTSEYSIIFAGLTSLLLLTNFYAVSFTLVGTILGLIALVLFLLPIRDAYFIAQKLPSDLEKAFRQMKNVTIKNDQKLINRPFNIFKFLQTIPKVSFRTLTYVTYDDATLTLDFYESVVTGKRPCVIVIHGGSWIGGNSKQLPELNRHLAQVGYHCAAINYRLAPQWKCPAPIEDTAAALTYLRQHADELNIDQNNFVLLGRSAGGQIALLAAYTVQQSGIKGVINFYGPADMIWGYMTPTNPLVLDSRQTLARYIGGDYFEMPDKYAASSPIEFVNRQTVPTLIFHGLPDSLVFYEHSRRLDAKLHQNDVPHYYLELPWATHGFDYNLNGPGGQLSTYAIDYFLNVVTNQQ</sequence>